<dbReference type="Proteomes" id="UP000234323">
    <property type="component" value="Unassembled WGS sequence"/>
</dbReference>
<proteinExistence type="predicted"/>
<sequence length="106" mass="12241">MCNIKEPEETASSNIEGSEESSGTREFEGSGIEEFERSSIEKFEGSSTKESKDELNVVKNRKLQRLILLGENIILSLLRRKIRVQLRVITRRILQIRVIVSYKLFI</sequence>
<name>A0A2I1GUY2_9GLOM</name>
<accession>A0A2I1GUY2</accession>
<keyword evidence="3" id="KW-1185">Reference proteome</keyword>
<organism evidence="2 3">
    <name type="scientific">Rhizophagus irregularis</name>
    <dbReference type="NCBI Taxonomy" id="588596"/>
    <lineage>
        <taxon>Eukaryota</taxon>
        <taxon>Fungi</taxon>
        <taxon>Fungi incertae sedis</taxon>
        <taxon>Mucoromycota</taxon>
        <taxon>Glomeromycotina</taxon>
        <taxon>Glomeromycetes</taxon>
        <taxon>Glomerales</taxon>
        <taxon>Glomeraceae</taxon>
        <taxon>Rhizophagus</taxon>
    </lineage>
</organism>
<evidence type="ECO:0000313" key="2">
    <source>
        <dbReference type="EMBL" id="PKY50451.1"/>
    </source>
</evidence>
<feature type="region of interest" description="Disordered" evidence="1">
    <location>
        <begin position="1"/>
        <end position="52"/>
    </location>
</feature>
<evidence type="ECO:0000256" key="1">
    <source>
        <dbReference type="SAM" id="MobiDB-lite"/>
    </source>
</evidence>
<dbReference type="EMBL" id="LLXI01000879">
    <property type="protein sequence ID" value="PKY50451.1"/>
    <property type="molecule type" value="Genomic_DNA"/>
</dbReference>
<reference evidence="2 3" key="1">
    <citation type="submission" date="2015-10" db="EMBL/GenBank/DDBJ databases">
        <title>Genome analyses suggest a sexual origin of heterokaryosis in a supposedly ancient asexual fungus.</title>
        <authorList>
            <person name="Ropars J."/>
            <person name="Sedzielewska K."/>
            <person name="Noel J."/>
            <person name="Charron P."/>
            <person name="Farinelli L."/>
            <person name="Marton T."/>
            <person name="Kruger M."/>
            <person name="Pelin A."/>
            <person name="Brachmann A."/>
            <person name="Corradi N."/>
        </authorList>
    </citation>
    <scope>NUCLEOTIDE SEQUENCE [LARGE SCALE GENOMIC DNA]</scope>
    <source>
        <strain evidence="2 3">A4</strain>
    </source>
</reference>
<protein>
    <submittedName>
        <fullName evidence="2">Uncharacterized protein</fullName>
    </submittedName>
</protein>
<comment type="caution">
    <text evidence="2">The sequence shown here is derived from an EMBL/GenBank/DDBJ whole genome shotgun (WGS) entry which is preliminary data.</text>
</comment>
<gene>
    <name evidence="2" type="ORF">RhiirA4_423753</name>
</gene>
<dbReference type="AlphaFoldDB" id="A0A2I1GUY2"/>
<feature type="compositionally biased region" description="Basic and acidic residues" evidence="1">
    <location>
        <begin position="22"/>
        <end position="52"/>
    </location>
</feature>
<evidence type="ECO:0000313" key="3">
    <source>
        <dbReference type="Proteomes" id="UP000234323"/>
    </source>
</evidence>